<keyword evidence="2" id="KW-1133">Transmembrane helix</keyword>
<dbReference type="EMBL" id="DF841719">
    <property type="protein sequence ID" value="GAT45791.1"/>
    <property type="molecule type" value="Genomic_DNA"/>
</dbReference>
<organism evidence="3 4">
    <name type="scientific">Mycena chlorophos</name>
    <name type="common">Agaric fungus</name>
    <name type="synonym">Agaricus chlorophos</name>
    <dbReference type="NCBI Taxonomy" id="658473"/>
    <lineage>
        <taxon>Eukaryota</taxon>
        <taxon>Fungi</taxon>
        <taxon>Dikarya</taxon>
        <taxon>Basidiomycota</taxon>
        <taxon>Agaricomycotina</taxon>
        <taxon>Agaricomycetes</taxon>
        <taxon>Agaricomycetidae</taxon>
        <taxon>Agaricales</taxon>
        <taxon>Marasmiineae</taxon>
        <taxon>Mycenaceae</taxon>
        <taxon>Mycena</taxon>
    </lineage>
</organism>
<keyword evidence="4" id="KW-1185">Reference proteome</keyword>
<feature type="region of interest" description="Disordered" evidence="1">
    <location>
        <begin position="197"/>
        <end position="251"/>
    </location>
</feature>
<sequence>MYIPLTTPTTQTELYAPNPFCLLVVGILLSSLIYGAFLVGRWTRPRNQLAGDSETSSYASTGSSAFPVEKSGQHNDESGIIPAAQLASPAVIQPQHGNVAELPAAFSDSHSSGCPCYHPPSPSLPSFEGDPNPLPSEKEEDWDDDENGDSESELVPNALAAFPDARYHGQSSRLAVSARLMNYLQWWTWGQPWAPKTRKNPSASQFHAVGRDSSVAQTPSVEAGLSVVGPDNSQNFSVCDLSARNNGTASQ</sequence>
<evidence type="ECO:0000313" key="3">
    <source>
        <dbReference type="EMBL" id="GAT45791.1"/>
    </source>
</evidence>
<accession>A0ABQ0L7F7</accession>
<feature type="region of interest" description="Disordered" evidence="1">
    <location>
        <begin position="49"/>
        <end position="76"/>
    </location>
</feature>
<feature type="compositionally biased region" description="Acidic residues" evidence="1">
    <location>
        <begin position="138"/>
        <end position="152"/>
    </location>
</feature>
<feature type="compositionally biased region" description="Low complexity" evidence="1">
    <location>
        <begin position="53"/>
        <end position="65"/>
    </location>
</feature>
<name>A0ABQ0L7F7_MYCCL</name>
<evidence type="ECO:0000256" key="1">
    <source>
        <dbReference type="SAM" id="MobiDB-lite"/>
    </source>
</evidence>
<dbReference type="Proteomes" id="UP000815677">
    <property type="component" value="Unassembled WGS sequence"/>
</dbReference>
<evidence type="ECO:0000256" key="2">
    <source>
        <dbReference type="SAM" id="Phobius"/>
    </source>
</evidence>
<evidence type="ECO:0000313" key="4">
    <source>
        <dbReference type="Proteomes" id="UP000815677"/>
    </source>
</evidence>
<feature type="compositionally biased region" description="Polar residues" evidence="1">
    <location>
        <begin position="231"/>
        <end position="251"/>
    </location>
</feature>
<keyword evidence="2" id="KW-0472">Membrane</keyword>
<protein>
    <submittedName>
        <fullName evidence="3">Uncharacterized protein</fullName>
    </submittedName>
</protein>
<keyword evidence="2" id="KW-0812">Transmembrane</keyword>
<feature type="region of interest" description="Disordered" evidence="1">
    <location>
        <begin position="117"/>
        <end position="152"/>
    </location>
</feature>
<reference evidence="3" key="1">
    <citation type="submission" date="2014-09" db="EMBL/GenBank/DDBJ databases">
        <title>Genome sequence of the luminous mushroom Mycena chlorophos for searching fungal bioluminescence genes.</title>
        <authorList>
            <person name="Tanaka Y."/>
            <person name="Kasuga D."/>
            <person name="Oba Y."/>
            <person name="Hase S."/>
            <person name="Sato K."/>
            <person name="Oba Y."/>
            <person name="Sakakibara Y."/>
        </authorList>
    </citation>
    <scope>NUCLEOTIDE SEQUENCE</scope>
</reference>
<gene>
    <name evidence="3" type="ORF">MCHLO_03351</name>
</gene>
<feature type="transmembrane region" description="Helical" evidence="2">
    <location>
        <begin position="20"/>
        <end position="39"/>
    </location>
</feature>
<proteinExistence type="predicted"/>